<evidence type="ECO:0000313" key="3">
    <source>
        <dbReference type="Proteomes" id="UP000499080"/>
    </source>
</evidence>
<accession>A0A4Y2FL32</accession>
<evidence type="ECO:0000313" key="2">
    <source>
        <dbReference type="EMBL" id="GBM41069.1"/>
    </source>
</evidence>
<proteinExistence type="predicted"/>
<feature type="compositionally biased region" description="Basic and acidic residues" evidence="1">
    <location>
        <begin position="1"/>
        <end position="22"/>
    </location>
</feature>
<dbReference type="AlphaFoldDB" id="A0A4Y2FL32"/>
<protein>
    <submittedName>
        <fullName evidence="2">Uncharacterized protein</fullName>
    </submittedName>
</protein>
<name>A0A4Y2FL32_ARAVE</name>
<feature type="region of interest" description="Disordered" evidence="1">
    <location>
        <begin position="1"/>
        <end position="36"/>
    </location>
</feature>
<evidence type="ECO:0000256" key="1">
    <source>
        <dbReference type="SAM" id="MobiDB-lite"/>
    </source>
</evidence>
<keyword evidence="3" id="KW-1185">Reference proteome</keyword>
<reference evidence="2 3" key="1">
    <citation type="journal article" date="2019" name="Sci. Rep.">
        <title>Orb-weaving spider Araneus ventricosus genome elucidates the spidroin gene catalogue.</title>
        <authorList>
            <person name="Kono N."/>
            <person name="Nakamura H."/>
            <person name="Ohtoshi R."/>
            <person name="Moran D.A.P."/>
            <person name="Shinohara A."/>
            <person name="Yoshida Y."/>
            <person name="Fujiwara M."/>
            <person name="Mori M."/>
            <person name="Tomita M."/>
            <person name="Arakawa K."/>
        </authorList>
    </citation>
    <scope>NUCLEOTIDE SEQUENCE [LARGE SCALE GENOMIC DNA]</scope>
</reference>
<comment type="caution">
    <text evidence="2">The sequence shown here is derived from an EMBL/GenBank/DDBJ whole genome shotgun (WGS) entry which is preliminary data.</text>
</comment>
<organism evidence="2 3">
    <name type="scientific">Araneus ventricosus</name>
    <name type="common">Orbweaver spider</name>
    <name type="synonym">Epeira ventricosa</name>
    <dbReference type="NCBI Taxonomy" id="182803"/>
    <lineage>
        <taxon>Eukaryota</taxon>
        <taxon>Metazoa</taxon>
        <taxon>Ecdysozoa</taxon>
        <taxon>Arthropoda</taxon>
        <taxon>Chelicerata</taxon>
        <taxon>Arachnida</taxon>
        <taxon>Araneae</taxon>
        <taxon>Araneomorphae</taxon>
        <taxon>Entelegynae</taxon>
        <taxon>Araneoidea</taxon>
        <taxon>Araneidae</taxon>
        <taxon>Araneus</taxon>
    </lineage>
</organism>
<dbReference type="Proteomes" id="UP000499080">
    <property type="component" value="Unassembled WGS sequence"/>
</dbReference>
<sequence length="94" mass="10730">MGSASHRDADDSASRRAVDRNSHRTAPASRRELEGELATRRCVTHLDKLELRSNVLWVSTRISMHIHVISFQSLVNDEDGRKSSFGRRSNEREN</sequence>
<dbReference type="EMBL" id="BGPR01000950">
    <property type="protein sequence ID" value="GBM41069.1"/>
    <property type="molecule type" value="Genomic_DNA"/>
</dbReference>
<gene>
    <name evidence="2" type="ORF">AVEN_180969_1</name>
</gene>